<sequence length="78" mass="8376">MSGEFEYGDKTAMQDALSQMGGVPASGVTKKTDFVIVGSKGSDAWCAGNYGTKVKKALEMQEKGMPIQIVKEHDLSFN</sequence>
<reference evidence="1" key="1">
    <citation type="submission" date="2019-08" db="EMBL/GenBank/DDBJ databases">
        <authorList>
            <person name="Kucharzyk K."/>
            <person name="Murdoch R.W."/>
            <person name="Higgins S."/>
            <person name="Loffler F."/>
        </authorList>
    </citation>
    <scope>NUCLEOTIDE SEQUENCE</scope>
</reference>
<protein>
    <recommendedName>
        <fullName evidence="2">BRCT domain-containing protein</fullName>
    </recommendedName>
</protein>
<dbReference type="SUPFAM" id="SSF52113">
    <property type="entry name" value="BRCT domain"/>
    <property type="match status" value="1"/>
</dbReference>
<name>A0A645J7Y8_9ZZZZ</name>
<dbReference type="EMBL" id="VSSQ01133671">
    <property type="protein sequence ID" value="MPN59546.1"/>
    <property type="molecule type" value="Genomic_DNA"/>
</dbReference>
<dbReference type="InterPro" id="IPR036420">
    <property type="entry name" value="BRCT_dom_sf"/>
</dbReference>
<dbReference type="AlphaFoldDB" id="A0A645J7Y8"/>
<comment type="caution">
    <text evidence="1">The sequence shown here is derived from an EMBL/GenBank/DDBJ whole genome shotgun (WGS) entry which is preliminary data.</text>
</comment>
<evidence type="ECO:0008006" key="2">
    <source>
        <dbReference type="Google" id="ProtNLM"/>
    </source>
</evidence>
<accession>A0A645J7Y8</accession>
<evidence type="ECO:0000313" key="1">
    <source>
        <dbReference type="EMBL" id="MPN59546.1"/>
    </source>
</evidence>
<organism evidence="1">
    <name type="scientific">bioreactor metagenome</name>
    <dbReference type="NCBI Taxonomy" id="1076179"/>
    <lineage>
        <taxon>unclassified sequences</taxon>
        <taxon>metagenomes</taxon>
        <taxon>ecological metagenomes</taxon>
    </lineage>
</organism>
<gene>
    <name evidence="1" type="ORF">SDC9_207267</name>
</gene>
<proteinExistence type="predicted"/>
<dbReference type="Gene3D" id="3.40.50.10190">
    <property type="entry name" value="BRCT domain"/>
    <property type="match status" value="1"/>
</dbReference>